<sequence length="400" mass="43511">MIPFHPEATGPLDGLVVLDLSRLVAGNMLSLQLADYGAEVIKVEDPKKGDPLRDWRTQGLSVHWKVYGRNKKSLTLSLRSEEGKALFRQLLATADVMIENFRPGTLEEMGLGPDVLHAIRPGLVLVRVSGWGQDGPYRERPGFGTLVEGVSGFAAKNGFADRPPVLPPLAMADMIAGLYGAFSVMVALKHRDQTGQGQVIDLPLLDPIVSILGPEAAQFKLTGKIAQRTGSQSRTASPRNAFKTRDGRWVAISASMQSMAERAYAAVGRPDMIQDPRFRTNADRIKIPDESEAPLRDFIAARDFVEVMAHFEKHEVTAAPIYDIDQFLEDPHVQARQIIVELPDAEMGSVPMHNVVPRLSESPGSIRTAAPELGEHTAAILARVGVDADRLAALRAAGTI</sequence>
<dbReference type="RefSeq" id="WP_123688616.1">
    <property type="nucleotide sequence ID" value="NZ_AP019700.1"/>
</dbReference>
<proteinExistence type="predicted"/>
<dbReference type="PANTHER" id="PTHR48207">
    <property type="entry name" value="SUCCINATE--HYDROXYMETHYLGLUTARATE COA-TRANSFERASE"/>
    <property type="match status" value="1"/>
</dbReference>
<dbReference type="Proteomes" id="UP000278222">
    <property type="component" value="Unassembled WGS sequence"/>
</dbReference>
<dbReference type="InterPro" id="IPR050483">
    <property type="entry name" value="CoA-transferase_III_domain"/>
</dbReference>
<organism evidence="2 3">
    <name type="scientific">Stella humosa</name>
    <dbReference type="NCBI Taxonomy" id="94"/>
    <lineage>
        <taxon>Bacteria</taxon>
        <taxon>Pseudomonadati</taxon>
        <taxon>Pseudomonadota</taxon>
        <taxon>Alphaproteobacteria</taxon>
        <taxon>Rhodospirillales</taxon>
        <taxon>Stellaceae</taxon>
        <taxon>Stella</taxon>
    </lineage>
</organism>
<dbReference type="OrthoDB" id="7457784at2"/>
<dbReference type="InterPro" id="IPR003673">
    <property type="entry name" value="CoA-Trfase_fam_III"/>
</dbReference>
<dbReference type="PANTHER" id="PTHR48207:SF3">
    <property type="entry name" value="SUCCINATE--HYDROXYMETHYLGLUTARATE COA-TRANSFERASE"/>
    <property type="match status" value="1"/>
</dbReference>
<accession>A0A3N1MLN3</accession>
<protein>
    <submittedName>
        <fullName evidence="2">Formyl-CoA transferase</fullName>
    </submittedName>
</protein>
<evidence type="ECO:0000313" key="3">
    <source>
        <dbReference type="Proteomes" id="UP000278222"/>
    </source>
</evidence>
<evidence type="ECO:0000256" key="1">
    <source>
        <dbReference type="ARBA" id="ARBA00022679"/>
    </source>
</evidence>
<keyword evidence="3" id="KW-1185">Reference proteome</keyword>
<dbReference type="Gene3D" id="3.30.1540.10">
    <property type="entry name" value="formyl-coa transferase, domain 3"/>
    <property type="match status" value="1"/>
</dbReference>
<gene>
    <name evidence="2" type="ORF">EDC65_1093</name>
</gene>
<dbReference type="EMBL" id="RJKX01000011">
    <property type="protein sequence ID" value="ROQ01906.1"/>
    <property type="molecule type" value="Genomic_DNA"/>
</dbReference>
<dbReference type="GO" id="GO:0008410">
    <property type="term" value="F:CoA-transferase activity"/>
    <property type="evidence" value="ECO:0007669"/>
    <property type="project" value="TreeGrafter"/>
</dbReference>
<comment type="caution">
    <text evidence="2">The sequence shown here is derived from an EMBL/GenBank/DDBJ whole genome shotgun (WGS) entry which is preliminary data.</text>
</comment>
<dbReference type="Gene3D" id="3.40.50.10540">
    <property type="entry name" value="Crotonobetainyl-coa:carnitine coa-transferase, domain 1"/>
    <property type="match status" value="1"/>
</dbReference>
<dbReference type="InterPro" id="IPR023606">
    <property type="entry name" value="CoA-Trfase_III_dom_1_sf"/>
</dbReference>
<reference evidence="2 3" key="1">
    <citation type="submission" date="2018-11" db="EMBL/GenBank/DDBJ databases">
        <title>Genomic Encyclopedia of Type Strains, Phase IV (KMG-IV): sequencing the most valuable type-strain genomes for metagenomic binning, comparative biology and taxonomic classification.</title>
        <authorList>
            <person name="Goeker M."/>
        </authorList>
    </citation>
    <scope>NUCLEOTIDE SEQUENCE [LARGE SCALE GENOMIC DNA]</scope>
    <source>
        <strain evidence="2 3">DSM 5900</strain>
    </source>
</reference>
<dbReference type="AlphaFoldDB" id="A0A3N1MLN3"/>
<keyword evidence="1 2" id="KW-0808">Transferase</keyword>
<dbReference type="SUPFAM" id="SSF89796">
    <property type="entry name" value="CoA-transferase family III (CaiB/BaiF)"/>
    <property type="match status" value="1"/>
</dbReference>
<dbReference type="Pfam" id="PF02515">
    <property type="entry name" value="CoA_transf_3"/>
    <property type="match status" value="1"/>
</dbReference>
<name>A0A3N1MLN3_9PROT</name>
<evidence type="ECO:0000313" key="2">
    <source>
        <dbReference type="EMBL" id="ROQ01906.1"/>
    </source>
</evidence>
<dbReference type="InterPro" id="IPR044855">
    <property type="entry name" value="CoA-Trfase_III_dom3_sf"/>
</dbReference>